<organism evidence="13 14">
    <name type="scientific">Candidatus Falkowbacteria bacterium RBG_13_39_14</name>
    <dbReference type="NCBI Taxonomy" id="1797985"/>
    <lineage>
        <taxon>Bacteria</taxon>
        <taxon>Candidatus Falkowiibacteriota</taxon>
    </lineage>
</organism>
<dbReference type="PANTHER" id="PTHR12428:SF65">
    <property type="entry name" value="CYTOCHROME C OXIDASE ASSEMBLY PROTEIN COX18, MITOCHONDRIAL"/>
    <property type="match status" value="1"/>
</dbReference>
<keyword evidence="3" id="KW-1003">Cell membrane</keyword>
<evidence type="ECO:0000256" key="9">
    <source>
        <dbReference type="RuleBase" id="RU003945"/>
    </source>
</evidence>
<keyword evidence="8" id="KW-0143">Chaperone</keyword>
<evidence type="ECO:0000256" key="8">
    <source>
        <dbReference type="ARBA" id="ARBA00023186"/>
    </source>
</evidence>
<evidence type="ECO:0000256" key="7">
    <source>
        <dbReference type="ARBA" id="ARBA00023136"/>
    </source>
</evidence>
<dbReference type="GO" id="GO:0032977">
    <property type="term" value="F:membrane insertase activity"/>
    <property type="evidence" value="ECO:0007669"/>
    <property type="project" value="InterPro"/>
</dbReference>
<dbReference type="NCBIfam" id="TIGR03592">
    <property type="entry name" value="yidC_oxa1_cterm"/>
    <property type="match status" value="1"/>
</dbReference>
<feature type="transmembrane region" description="Helical" evidence="11">
    <location>
        <begin position="7"/>
        <end position="24"/>
    </location>
</feature>
<dbReference type="CDD" id="cd20070">
    <property type="entry name" value="5TM_YidC_Alb3"/>
    <property type="match status" value="1"/>
</dbReference>
<comment type="similarity">
    <text evidence="9">Belongs to the OXA1/ALB3/YidC family.</text>
</comment>
<dbReference type="InterPro" id="IPR047196">
    <property type="entry name" value="YidC_ALB_C"/>
</dbReference>
<sequence>MKALFNAVLYRPLFNLLIFLYNIIPGHDIGLAIIALTLIVKFVLHPFAKQSIKAQKAMQELQPKLNELKEKYKNDKEKMTQEMLKLYKEEKVNPFSSCLPLLLQFPFLIAVFLVFKNGLSSESLNLLYPFIKNPGTINAISLGFLNLAKPNAVLAVLAGAAQYWQTKMMLVSAPPKDLQNKEGAKDETMTAIMSKQMTFMMPLFTVIIGLTLPGGLTLYFLVFSLLMGFQQMALLKKDGKISGKNITTPPRI</sequence>
<keyword evidence="5" id="KW-0653">Protein transport</keyword>
<dbReference type="GO" id="GO:0015031">
    <property type="term" value="P:protein transport"/>
    <property type="evidence" value="ECO:0007669"/>
    <property type="project" value="UniProtKB-KW"/>
</dbReference>
<feature type="coiled-coil region" evidence="10">
    <location>
        <begin position="58"/>
        <end position="89"/>
    </location>
</feature>
<dbReference type="Pfam" id="PF02096">
    <property type="entry name" value="60KD_IMP"/>
    <property type="match status" value="1"/>
</dbReference>
<dbReference type="PANTHER" id="PTHR12428">
    <property type="entry name" value="OXA1"/>
    <property type="match status" value="1"/>
</dbReference>
<evidence type="ECO:0000256" key="10">
    <source>
        <dbReference type="SAM" id="Coils"/>
    </source>
</evidence>
<keyword evidence="4 9" id="KW-0812">Transmembrane</keyword>
<feature type="transmembrane region" description="Helical" evidence="11">
    <location>
        <begin position="30"/>
        <end position="48"/>
    </location>
</feature>
<keyword evidence="10" id="KW-0175">Coiled coil</keyword>
<evidence type="ECO:0000256" key="6">
    <source>
        <dbReference type="ARBA" id="ARBA00022989"/>
    </source>
</evidence>
<comment type="subcellular location">
    <subcellularLocation>
        <location evidence="1">Cell membrane</location>
        <topology evidence="1">Multi-pass membrane protein</topology>
    </subcellularLocation>
    <subcellularLocation>
        <location evidence="9">Membrane</location>
        <topology evidence="9">Multi-pass membrane protein</topology>
    </subcellularLocation>
</comment>
<feature type="domain" description="Membrane insertase YidC/Oxa/ALB C-terminal" evidence="12">
    <location>
        <begin position="30"/>
        <end position="234"/>
    </location>
</feature>
<evidence type="ECO:0000256" key="3">
    <source>
        <dbReference type="ARBA" id="ARBA00022475"/>
    </source>
</evidence>
<dbReference type="GO" id="GO:0051205">
    <property type="term" value="P:protein insertion into membrane"/>
    <property type="evidence" value="ECO:0007669"/>
    <property type="project" value="TreeGrafter"/>
</dbReference>
<evidence type="ECO:0000256" key="4">
    <source>
        <dbReference type="ARBA" id="ARBA00022692"/>
    </source>
</evidence>
<proteinExistence type="inferred from homology"/>
<feature type="transmembrane region" description="Helical" evidence="11">
    <location>
        <begin position="203"/>
        <end position="227"/>
    </location>
</feature>
<evidence type="ECO:0000256" key="1">
    <source>
        <dbReference type="ARBA" id="ARBA00004651"/>
    </source>
</evidence>
<accession>A0A1F5S509</accession>
<comment type="caution">
    <text evidence="13">The sequence shown here is derived from an EMBL/GenBank/DDBJ whole genome shotgun (WGS) entry which is preliminary data.</text>
</comment>
<evidence type="ECO:0000259" key="12">
    <source>
        <dbReference type="Pfam" id="PF02096"/>
    </source>
</evidence>
<evidence type="ECO:0000313" key="13">
    <source>
        <dbReference type="EMBL" id="OGF21767.1"/>
    </source>
</evidence>
<name>A0A1F5S509_9BACT</name>
<dbReference type="GO" id="GO:0005886">
    <property type="term" value="C:plasma membrane"/>
    <property type="evidence" value="ECO:0007669"/>
    <property type="project" value="UniProtKB-SubCell"/>
</dbReference>
<gene>
    <name evidence="13" type="ORF">A2Y83_05260</name>
</gene>
<keyword evidence="2" id="KW-0813">Transport</keyword>
<reference evidence="13 14" key="1">
    <citation type="journal article" date="2016" name="Nat. Commun.">
        <title>Thousands of microbial genomes shed light on interconnected biogeochemical processes in an aquifer system.</title>
        <authorList>
            <person name="Anantharaman K."/>
            <person name="Brown C.T."/>
            <person name="Hug L.A."/>
            <person name="Sharon I."/>
            <person name="Castelle C.J."/>
            <person name="Probst A.J."/>
            <person name="Thomas B.C."/>
            <person name="Singh A."/>
            <person name="Wilkins M.J."/>
            <person name="Karaoz U."/>
            <person name="Brodie E.L."/>
            <person name="Williams K.H."/>
            <person name="Hubbard S.S."/>
            <person name="Banfield J.F."/>
        </authorList>
    </citation>
    <scope>NUCLEOTIDE SEQUENCE [LARGE SCALE GENOMIC DNA]</scope>
</reference>
<dbReference type="Proteomes" id="UP000178323">
    <property type="component" value="Unassembled WGS sequence"/>
</dbReference>
<evidence type="ECO:0000256" key="2">
    <source>
        <dbReference type="ARBA" id="ARBA00022448"/>
    </source>
</evidence>
<dbReference type="InterPro" id="IPR028055">
    <property type="entry name" value="YidC/Oxa/ALB_C"/>
</dbReference>
<evidence type="ECO:0000256" key="5">
    <source>
        <dbReference type="ARBA" id="ARBA00022927"/>
    </source>
</evidence>
<keyword evidence="6 11" id="KW-1133">Transmembrane helix</keyword>
<evidence type="ECO:0000256" key="11">
    <source>
        <dbReference type="SAM" id="Phobius"/>
    </source>
</evidence>
<dbReference type="InterPro" id="IPR001708">
    <property type="entry name" value="YidC/ALB3/OXA1/COX18"/>
</dbReference>
<dbReference type="STRING" id="1797985.A2Y83_05260"/>
<protein>
    <recommendedName>
        <fullName evidence="12">Membrane insertase YidC/Oxa/ALB C-terminal domain-containing protein</fullName>
    </recommendedName>
</protein>
<keyword evidence="7 11" id="KW-0472">Membrane</keyword>
<dbReference type="AlphaFoldDB" id="A0A1F5S509"/>
<evidence type="ECO:0000313" key="14">
    <source>
        <dbReference type="Proteomes" id="UP000178323"/>
    </source>
</evidence>
<feature type="transmembrane region" description="Helical" evidence="11">
    <location>
        <begin position="92"/>
        <end position="115"/>
    </location>
</feature>
<dbReference type="EMBL" id="MFFS01000052">
    <property type="protein sequence ID" value="OGF21767.1"/>
    <property type="molecule type" value="Genomic_DNA"/>
</dbReference>